<dbReference type="AlphaFoldDB" id="F2BA01"/>
<accession>F2BA01</accession>
<keyword evidence="2" id="KW-1185">Reference proteome</keyword>
<gene>
    <name evidence="1" type="ORF">HMPREF9123_0530</name>
</gene>
<dbReference type="Proteomes" id="UP000004105">
    <property type="component" value="Unassembled WGS sequence"/>
</dbReference>
<comment type="caution">
    <text evidence="1">The sequence shown here is derived from an EMBL/GenBank/DDBJ whole genome shotgun (WGS) entry which is preliminary data.</text>
</comment>
<proteinExistence type="predicted"/>
<evidence type="ECO:0000313" key="1">
    <source>
        <dbReference type="EMBL" id="EGF11721.1"/>
    </source>
</evidence>
<dbReference type="EMBL" id="AFAY01000010">
    <property type="protein sequence ID" value="EGF11721.1"/>
    <property type="molecule type" value="Genomic_DNA"/>
</dbReference>
<evidence type="ECO:0000313" key="2">
    <source>
        <dbReference type="Proteomes" id="UP000004105"/>
    </source>
</evidence>
<sequence length="52" mass="6289">MWRSHARGLGAEERIRGRLKAQLRRSRNPFYGFSDGLFMFSEYRLSRKRNAR</sequence>
<organism evidence="1 2">
    <name type="scientific">Neisseria bacilliformis ATCC BAA-1200</name>
    <dbReference type="NCBI Taxonomy" id="888742"/>
    <lineage>
        <taxon>Bacteria</taxon>
        <taxon>Pseudomonadati</taxon>
        <taxon>Pseudomonadota</taxon>
        <taxon>Betaproteobacteria</taxon>
        <taxon>Neisseriales</taxon>
        <taxon>Neisseriaceae</taxon>
        <taxon>Neisseria</taxon>
    </lineage>
</organism>
<name>F2BA01_9NEIS</name>
<protein>
    <submittedName>
        <fullName evidence="1">Uncharacterized protein</fullName>
    </submittedName>
</protein>
<reference evidence="1 2" key="1">
    <citation type="submission" date="2011-02" db="EMBL/GenBank/DDBJ databases">
        <authorList>
            <person name="Muzny D."/>
            <person name="Qin X."/>
            <person name="Deng J."/>
            <person name="Jiang H."/>
            <person name="Liu Y."/>
            <person name="Qu J."/>
            <person name="Song X.-Z."/>
            <person name="Zhang L."/>
            <person name="Thornton R."/>
            <person name="Coyle M."/>
            <person name="Francisco L."/>
            <person name="Jackson L."/>
            <person name="Javaid M."/>
            <person name="Korchina V."/>
            <person name="Kovar C."/>
            <person name="Mata R."/>
            <person name="Mathew T."/>
            <person name="Ngo R."/>
            <person name="Nguyen L."/>
            <person name="Nguyen N."/>
            <person name="Okwuonu G."/>
            <person name="Ongeri F."/>
            <person name="Pham C."/>
            <person name="Simmons D."/>
            <person name="Wilczek-Boney K."/>
            <person name="Hale W."/>
            <person name="Jakkamsetti A."/>
            <person name="Pham P."/>
            <person name="Ruth R."/>
            <person name="San Lucas F."/>
            <person name="Warren J."/>
            <person name="Zhang J."/>
            <person name="Zhao Z."/>
            <person name="Zhou C."/>
            <person name="Zhu D."/>
            <person name="Lee S."/>
            <person name="Bess C."/>
            <person name="Blankenburg K."/>
            <person name="Forbes L."/>
            <person name="Fu Q."/>
            <person name="Gubbala S."/>
            <person name="Hirani K."/>
            <person name="Jayaseelan J.C."/>
            <person name="Lara F."/>
            <person name="Munidasa M."/>
            <person name="Palculict T."/>
            <person name="Patil S."/>
            <person name="Pu L.-L."/>
            <person name="Saada N."/>
            <person name="Tang L."/>
            <person name="Weissenberger G."/>
            <person name="Zhu Y."/>
            <person name="Hemphill L."/>
            <person name="Shang Y."/>
            <person name="Youmans B."/>
            <person name="Ayvaz T."/>
            <person name="Ross M."/>
            <person name="Santibanez J."/>
            <person name="Aqrawi P."/>
            <person name="Gross S."/>
            <person name="Joshi V."/>
            <person name="Fowler G."/>
            <person name="Nazareth L."/>
            <person name="Reid J."/>
            <person name="Worley K."/>
            <person name="Petrosino J."/>
            <person name="Highlander S."/>
            <person name="Gibbs R."/>
        </authorList>
    </citation>
    <scope>NUCLEOTIDE SEQUENCE [LARGE SCALE GENOMIC DNA]</scope>
    <source>
        <strain evidence="1 2">ATCC BAA-1200</strain>
    </source>
</reference>
<dbReference type="HOGENOM" id="CLU_3082171_0_0_4"/>